<reference evidence="1" key="1">
    <citation type="journal article" date="2021" name="bioRxiv">
        <title>Whole Genome Assembly and Annotation of Northern Wild Rice, Zizania palustris L., Supports a Whole Genome Duplication in the Zizania Genus.</title>
        <authorList>
            <person name="Haas M."/>
            <person name="Kono T."/>
            <person name="Macchietto M."/>
            <person name="Millas R."/>
            <person name="McGilp L."/>
            <person name="Shao M."/>
            <person name="Duquette J."/>
            <person name="Hirsch C.N."/>
            <person name="Kimball J."/>
        </authorList>
    </citation>
    <scope>NUCLEOTIDE SEQUENCE</scope>
    <source>
        <tissue evidence="1">Fresh leaf tissue</tissue>
    </source>
</reference>
<dbReference type="Proteomes" id="UP000729402">
    <property type="component" value="Unassembled WGS sequence"/>
</dbReference>
<reference evidence="1" key="2">
    <citation type="submission" date="2021-02" db="EMBL/GenBank/DDBJ databases">
        <authorList>
            <person name="Kimball J.A."/>
            <person name="Haas M.W."/>
            <person name="Macchietto M."/>
            <person name="Kono T."/>
            <person name="Duquette J."/>
            <person name="Shao M."/>
        </authorList>
    </citation>
    <scope>NUCLEOTIDE SEQUENCE</scope>
    <source>
        <tissue evidence="1">Fresh leaf tissue</tissue>
    </source>
</reference>
<dbReference type="EMBL" id="JAAALK010000289">
    <property type="protein sequence ID" value="KAG8050513.1"/>
    <property type="molecule type" value="Genomic_DNA"/>
</dbReference>
<protein>
    <submittedName>
        <fullName evidence="1">Uncharacterized protein</fullName>
    </submittedName>
</protein>
<evidence type="ECO:0000313" key="2">
    <source>
        <dbReference type="Proteomes" id="UP000729402"/>
    </source>
</evidence>
<sequence length="78" mass="8512">MFLQQRLKTIFKVQRMPPWCQSRKLDNCHPCKRGSNRGVVTMAEEGLETGDFLEAEAEGSVEVEAGEAAASIGLTTGV</sequence>
<proteinExistence type="predicted"/>
<accession>A0A8J5RRZ0</accession>
<organism evidence="1 2">
    <name type="scientific">Zizania palustris</name>
    <name type="common">Northern wild rice</name>
    <dbReference type="NCBI Taxonomy" id="103762"/>
    <lineage>
        <taxon>Eukaryota</taxon>
        <taxon>Viridiplantae</taxon>
        <taxon>Streptophyta</taxon>
        <taxon>Embryophyta</taxon>
        <taxon>Tracheophyta</taxon>
        <taxon>Spermatophyta</taxon>
        <taxon>Magnoliopsida</taxon>
        <taxon>Liliopsida</taxon>
        <taxon>Poales</taxon>
        <taxon>Poaceae</taxon>
        <taxon>BOP clade</taxon>
        <taxon>Oryzoideae</taxon>
        <taxon>Oryzeae</taxon>
        <taxon>Zizaniinae</taxon>
        <taxon>Zizania</taxon>
    </lineage>
</organism>
<comment type="caution">
    <text evidence="1">The sequence shown here is derived from an EMBL/GenBank/DDBJ whole genome shotgun (WGS) entry which is preliminary data.</text>
</comment>
<name>A0A8J5RRZ0_ZIZPA</name>
<keyword evidence="2" id="KW-1185">Reference proteome</keyword>
<gene>
    <name evidence="1" type="ORF">GUJ93_ZPchr0009g1518</name>
</gene>
<evidence type="ECO:0000313" key="1">
    <source>
        <dbReference type="EMBL" id="KAG8050513.1"/>
    </source>
</evidence>
<dbReference type="AlphaFoldDB" id="A0A8J5RRZ0"/>